<keyword evidence="2" id="KW-1185">Reference proteome</keyword>
<comment type="caution">
    <text evidence="1">The sequence shown here is derived from an EMBL/GenBank/DDBJ whole genome shotgun (WGS) entry which is preliminary data.</text>
</comment>
<reference evidence="1" key="1">
    <citation type="submission" date="2019-04" db="EMBL/GenBank/DDBJ databases">
        <title>Microbes associate with the intestines of laboratory mice.</title>
        <authorList>
            <person name="Navarre W."/>
            <person name="Wong E."/>
            <person name="Huang K."/>
            <person name="Tropini C."/>
            <person name="Ng K."/>
            <person name="Yu B."/>
        </authorList>
    </citation>
    <scope>NUCLEOTIDE SEQUENCE</scope>
    <source>
        <strain evidence="1">NM73_A23</strain>
    </source>
</reference>
<organism evidence="1 2">
    <name type="scientific">Palleniella muris</name>
    <dbReference type="NCBI Taxonomy" id="3038145"/>
    <lineage>
        <taxon>Bacteria</taxon>
        <taxon>Pseudomonadati</taxon>
        <taxon>Bacteroidota</taxon>
        <taxon>Bacteroidia</taxon>
        <taxon>Bacteroidales</taxon>
        <taxon>Prevotellaceae</taxon>
        <taxon>Palleniella</taxon>
    </lineage>
</organism>
<protein>
    <submittedName>
        <fullName evidence="1">Uncharacterized protein</fullName>
    </submittedName>
</protein>
<name>A0AC61QML1_9BACT</name>
<proteinExistence type="predicted"/>
<dbReference type="EMBL" id="SRZC01000025">
    <property type="protein sequence ID" value="TGX80514.1"/>
    <property type="molecule type" value="Genomic_DNA"/>
</dbReference>
<sequence>MKKRKVIIKGVECSLCTATAPLHQNVEVKPASAICAGKATRKNCKRGGADFCTVAQFYRNSRATSEYFSKTDKAEREHLKELIRRANKNMTPYEQMLVRMRAKTV</sequence>
<dbReference type="Proteomes" id="UP000308886">
    <property type="component" value="Unassembled WGS sequence"/>
</dbReference>
<accession>A0AC61QML1</accession>
<evidence type="ECO:0000313" key="2">
    <source>
        <dbReference type="Proteomes" id="UP000308886"/>
    </source>
</evidence>
<evidence type="ECO:0000313" key="1">
    <source>
        <dbReference type="EMBL" id="TGX80514.1"/>
    </source>
</evidence>
<gene>
    <name evidence="1" type="ORF">E5358_12725</name>
</gene>